<dbReference type="EMBL" id="DXDD01000102">
    <property type="protein sequence ID" value="HIY60636.1"/>
    <property type="molecule type" value="Genomic_DNA"/>
</dbReference>
<evidence type="ECO:0000313" key="2">
    <source>
        <dbReference type="Proteomes" id="UP000824007"/>
    </source>
</evidence>
<dbReference type="SUPFAM" id="SSF52317">
    <property type="entry name" value="Class I glutamine amidotransferase-like"/>
    <property type="match status" value="1"/>
</dbReference>
<reference evidence="1" key="1">
    <citation type="journal article" date="2021" name="PeerJ">
        <title>Extensive microbial diversity within the chicken gut microbiome revealed by metagenomics and culture.</title>
        <authorList>
            <person name="Gilroy R."/>
            <person name="Ravi A."/>
            <person name="Getino M."/>
            <person name="Pursley I."/>
            <person name="Horton D.L."/>
            <person name="Alikhan N.F."/>
            <person name="Baker D."/>
            <person name="Gharbi K."/>
            <person name="Hall N."/>
            <person name="Watson M."/>
            <person name="Adriaenssens E.M."/>
            <person name="Foster-Nyarko E."/>
            <person name="Jarju S."/>
            <person name="Secka A."/>
            <person name="Antonio M."/>
            <person name="Oren A."/>
            <person name="Chaudhuri R.R."/>
            <person name="La Ragione R."/>
            <person name="Hildebrand F."/>
            <person name="Pallen M.J."/>
        </authorList>
    </citation>
    <scope>NUCLEOTIDE SEQUENCE</scope>
    <source>
        <strain evidence="1">ChiSxjej3B15-24422</strain>
    </source>
</reference>
<dbReference type="Proteomes" id="UP000824007">
    <property type="component" value="Unassembled WGS sequence"/>
</dbReference>
<name>A0A9D1YQZ6_9FIRM</name>
<accession>A0A9D1YQZ6</accession>
<evidence type="ECO:0000313" key="1">
    <source>
        <dbReference type="EMBL" id="HIY60636.1"/>
    </source>
</evidence>
<dbReference type="GO" id="GO:0033969">
    <property type="term" value="F:gamma-glutamyl-gamma-aminobutyrate hydrolase activity"/>
    <property type="evidence" value="ECO:0007669"/>
    <property type="project" value="TreeGrafter"/>
</dbReference>
<dbReference type="PANTHER" id="PTHR43235">
    <property type="entry name" value="GLUTAMINE AMIDOTRANSFERASE PB2B2.05-RELATED"/>
    <property type="match status" value="1"/>
</dbReference>
<protein>
    <submittedName>
        <fullName evidence="1">Gamma-glutamyl-gamma-aminobutyrate hydrolase family protein</fullName>
    </submittedName>
</protein>
<dbReference type="AlphaFoldDB" id="A0A9D1YQZ6"/>
<organism evidence="1 2">
    <name type="scientific">Candidatus Eisenbergiella pullistercoris</name>
    <dbReference type="NCBI Taxonomy" id="2838555"/>
    <lineage>
        <taxon>Bacteria</taxon>
        <taxon>Bacillati</taxon>
        <taxon>Bacillota</taxon>
        <taxon>Clostridia</taxon>
        <taxon>Lachnospirales</taxon>
        <taxon>Lachnospiraceae</taxon>
        <taxon>Eisenbergiella</taxon>
    </lineage>
</organism>
<dbReference type="InterPro" id="IPR011697">
    <property type="entry name" value="Peptidase_C26"/>
</dbReference>
<proteinExistence type="predicted"/>
<dbReference type="InterPro" id="IPR044668">
    <property type="entry name" value="PuuD-like"/>
</dbReference>
<dbReference type="PANTHER" id="PTHR43235:SF1">
    <property type="entry name" value="GLUTAMINE AMIDOTRANSFERASE PB2B2.05-RELATED"/>
    <property type="match status" value="1"/>
</dbReference>
<keyword evidence="1" id="KW-0378">Hydrolase</keyword>
<dbReference type="Pfam" id="PF07722">
    <property type="entry name" value="Peptidase_C26"/>
    <property type="match status" value="1"/>
</dbReference>
<dbReference type="InterPro" id="IPR029062">
    <property type="entry name" value="Class_I_gatase-like"/>
</dbReference>
<dbReference type="Gene3D" id="3.40.50.880">
    <property type="match status" value="1"/>
</dbReference>
<dbReference type="CDD" id="cd01745">
    <property type="entry name" value="GATase1_2"/>
    <property type="match status" value="1"/>
</dbReference>
<dbReference type="GO" id="GO:0005829">
    <property type="term" value="C:cytosol"/>
    <property type="evidence" value="ECO:0007669"/>
    <property type="project" value="TreeGrafter"/>
</dbReference>
<sequence length="241" mass="26606">MKRKPWIGLVPLFDPDRDSLWMLPGYMEGVLAAGGLPVMLPAVQDRESLGELADGLGGLIFTGGHDVDPSVYGKERLPECGRSIPERDHMEKLLLEAALERDLPVLGICRGLQFFNAALGGSLYQDLPTQHPSAVEHEMKPPFDESAHEVEILEHTPLQMLLGKKTIGVNSRHHQAVKELAPCLKPMAVSPDGLIEAAWMPGKRFFLAVQWHPEHSCRRDENSQALFRALAEAAAGRCDRP</sequence>
<comment type="caution">
    <text evidence="1">The sequence shown here is derived from an EMBL/GenBank/DDBJ whole genome shotgun (WGS) entry which is preliminary data.</text>
</comment>
<dbReference type="PROSITE" id="PS51273">
    <property type="entry name" value="GATASE_TYPE_1"/>
    <property type="match status" value="1"/>
</dbReference>
<reference evidence="1" key="2">
    <citation type="submission" date="2021-04" db="EMBL/GenBank/DDBJ databases">
        <authorList>
            <person name="Gilroy R."/>
        </authorList>
    </citation>
    <scope>NUCLEOTIDE SEQUENCE</scope>
    <source>
        <strain evidence="1">ChiSxjej3B15-24422</strain>
    </source>
</reference>
<dbReference type="GO" id="GO:0006598">
    <property type="term" value="P:polyamine catabolic process"/>
    <property type="evidence" value="ECO:0007669"/>
    <property type="project" value="TreeGrafter"/>
</dbReference>
<gene>
    <name evidence="1" type="ORF">H9831_08170</name>
</gene>